<organism evidence="3 4">
    <name type="scientific">Amycolatopsis keratiniphila subsp. keratiniphila</name>
    <dbReference type="NCBI Taxonomy" id="227715"/>
    <lineage>
        <taxon>Bacteria</taxon>
        <taxon>Bacillati</taxon>
        <taxon>Actinomycetota</taxon>
        <taxon>Actinomycetes</taxon>
        <taxon>Pseudonocardiales</taxon>
        <taxon>Pseudonocardiaceae</taxon>
        <taxon>Amycolatopsis</taxon>
        <taxon>Amycolatopsis japonica group</taxon>
    </lineage>
</organism>
<dbReference type="SMART" id="SM00116">
    <property type="entry name" value="CBS"/>
    <property type="match status" value="2"/>
</dbReference>
<evidence type="ECO:0000313" key="3">
    <source>
        <dbReference type="EMBL" id="ONF72181.1"/>
    </source>
</evidence>
<dbReference type="EMBL" id="LQMT02000011">
    <property type="protein sequence ID" value="ONF72181.1"/>
    <property type="molecule type" value="Genomic_DNA"/>
</dbReference>
<dbReference type="SUPFAM" id="SSF54631">
    <property type="entry name" value="CBS-domain pair"/>
    <property type="match status" value="1"/>
</dbReference>
<dbReference type="RefSeq" id="WP_063275173.1">
    <property type="nucleotide sequence ID" value="NZ_LQMT02000011.1"/>
</dbReference>
<reference evidence="3 4" key="1">
    <citation type="submission" date="2016-12" db="EMBL/GenBank/DDBJ databases">
        <title>Amycolatopsis keratiniphila subsp. keratiniphila genome sequencing and assembly.</title>
        <authorList>
            <person name="Mayilraj S."/>
            <person name="Kaur N."/>
        </authorList>
    </citation>
    <scope>NUCLEOTIDE SEQUENCE [LARGE SCALE GENOMIC DNA]</scope>
    <source>
        <strain evidence="3 4">DSM 44409</strain>
    </source>
</reference>
<keyword evidence="1" id="KW-0129">CBS domain</keyword>
<accession>A0A1W2LYG7</accession>
<evidence type="ECO:0000256" key="1">
    <source>
        <dbReference type="PROSITE-ProRule" id="PRU00703"/>
    </source>
</evidence>
<dbReference type="CDD" id="cd17788">
    <property type="entry name" value="CBS_pair_bac"/>
    <property type="match status" value="1"/>
</dbReference>
<dbReference type="InterPro" id="IPR046342">
    <property type="entry name" value="CBS_dom_sf"/>
</dbReference>
<name>A0A1W2LYG7_9PSEU</name>
<dbReference type="Proteomes" id="UP000076660">
    <property type="component" value="Unassembled WGS sequence"/>
</dbReference>
<protein>
    <recommendedName>
        <fullName evidence="2">CBS domain-containing protein</fullName>
    </recommendedName>
</protein>
<dbReference type="PROSITE" id="PS51371">
    <property type="entry name" value="CBS"/>
    <property type="match status" value="1"/>
</dbReference>
<sequence>MLADAIAEAFPVVRVDSLVLEAARLMVEHRLPGLVVTDVEGSPCSVLPAADVVRCLVPSYVHEAPVLAAVLSETMADRVVDKVGSKTVGELLPARPPELAVVDHDDNLVEVAAVMARLGCPLAAVLRDGRMVGVITASRLLERVLAS</sequence>
<dbReference type="Pfam" id="PF00571">
    <property type="entry name" value="CBS"/>
    <property type="match status" value="2"/>
</dbReference>
<evidence type="ECO:0000259" key="2">
    <source>
        <dbReference type="PROSITE" id="PS51371"/>
    </source>
</evidence>
<dbReference type="AlphaFoldDB" id="A0A1W2LYG7"/>
<feature type="domain" description="CBS" evidence="2">
    <location>
        <begin position="94"/>
        <end position="147"/>
    </location>
</feature>
<dbReference type="InterPro" id="IPR000644">
    <property type="entry name" value="CBS_dom"/>
</dbReference>
<gene>
    <name evidence="3" type="ORF">AVR91_0211660</name>
</gene>
<proteinExistence type="predicted"/>
<dbReference type="OrthoDB" id="3535009at2"/>
<evidence type="ECO:0000313" key="4">
    <source>
        <dbReference type="Proteomes" id="UP000076660"/>
    </source>
</evidence>
<dbReference type="Gene3D" id="3.10.580.10">
    <property type="entry name" value="CBS-domain"/>
    <property type="match status" value="1"/>
</dbReference>
<comment type="caution">
    <text evidence="3">The sequence shown here is derived from an EMBL/GenBank/DDBJ whole genome shotgun (WGS) entry which is preliminary data.</text>
</comment>